<evidence type="ECO:0000313" key="2">
    <source>
        <dbReference type="EMBL" id="MBB6169878.1"/>
    </source>
</evidence>
<keyword evidence="3" id="KW-1185">Reference proteome</keyword>
<feature type="signal peptide" evidence="1">
    <location>
        <begin position="1"/>
        <end position="21"/>
    </location>
</feature>
<organism evidence="2 3">
    <name type="scientific">Chelatococcus composti</name>
    <dbReference type="NCBI Taxonomy" id="1743235"/>
    <lineage>
        <taxon>Bacteria</taxon>
        <taxon>Pseudomonadati</taxon>
        <taxon>Pseudomonadota</taxon>
        <taxon>Alphaproteobacteria</taxon>
        <taxon>Hyphomicrobiales</taxon>
        <taxon>Chelatococcaceae</taxon>
        <taxon>Chelatococcus</taxon>
    </lineage>
</organism>
<sequence length="125" mass="13878">MRSIWCSVFIAALLAIIPAYAFNAGAPVPSGNGMLEPVQDGKLPPGYRWIVLASDLDPDQLPMQRYLRLLPWATFNVVKTRTGYWALIIGPYERRQAESIAADLKARGFIPYDAYLSSGNGFLPF</sequence>
<evidence type="ECO:0000256" key="1">
    <source>
        <dbReference type="SAM" id="SignalP"/>
    </source>
</evidence>
<reference evidence="2 3" key="1">
    <citation type="submission" date="2020-08" db="EMBL/GenBank/DDBJ databases">
        <title>Genomic Encyclopedia of Type Strains, Phase IV (KMG-IV): sequencing the most valuable type-strain genomes for metagenomic binning, comparative biology and taxonomic classification.</title>
        <authorList>
            <person name="Goeker M."/>
        </authorList>
    </citation>
    <scope>NUCLEOTIDE SEQUENCE [LARGE SCALE GENOMIC DNA]</scope>
    <source>
        <strain evidence="2 3">DSM 101465</strain>
    </source>
</reference>
<dbReference type="Proteomes" id="UP000588017">
    <property type="component" value="Unassembled WGS sequence"/>
</dbReference>
<accession>A0A841KAI5</accession>
<dbReference type="EMBL" id="JACHEH010000014">
    <property type="protein sequence ID" value="MBB6169878.1"/>
    <property type="molecule type" value="Genomic_DNA"/>
</dbReference>
<comment type="caution">
    <text evidence="2">The sequence shown here is derived from an EMBL/GenBank/DDBJ whole genome shotgun (WGS) entry which is preliminary data.</text>
</comment>
<evidence type="ECO:0000313" key="3">
    <source>
        <dbReference type="Proteomes" id="UP000588017"/>
    </source>
</evidence>
<feature type="chain" id="PRO_5032999872" description="SPOR domain-containing protein" evidence="1">
    <location>
        <begin position="22"/>
        <end position="125"/>
    </location>
</feature>
<proteinExistence type="predicted"/>
<dbReference type="RefSeq" id="WP_183336674.1">
    <property type="nucleotide sequence ID" value="NZ_BMHX01000013.1"/>
</dbReference>
<dbReference type="AlphaFoldDB" id="A0A841KAI5"/>
<protein>
    <recommendedName>
        <fullName evidence="4">SPOR domain-containing protein</fullName>
    </recommendedName>
</protein>
<keyword evidence="1" id="KW-0732">Signal</keyword>
<gene>
    <name evidence="2" type="ORF">HNQ73_003533</name>
</gene>
<name>A0A841KAI5_9HYPH</name>
<evidence type="ECO:0008006" key="4">
    <source>
        <dbReference type="Google" id="ProtNLM"/>
    </source>
</evidence>